<keyword evidence="2" id="KW-1185">Reference proteome</keyword>
<proteinExistence type="predicted"/>
<gene>
    <name evidence="1" type="ORF">OCTVUL_1B005877</name>
</gene>
<reference evidence="1" key="1">
    <citation type="submission" date="2023-08" db="EMBL/GenBank/DDBJ databases">
        <authorList>
            <person name="Alioto T."/>
            <person name="Alioto T."/>
            <person name="Gomez Garrido J."/>
        </authorList>
    </citation>
    <scope>NUCLEOTIDE SEQUENCE</scope>
</reference>
<evidence type="ECO:0000313" key="2">
    <source>
        <dbReference type="Proteomes" id="UP001162480"/>
    </source>
</evidence>
<organism evidence="1 2">
    <name type="scientific">Octopus vulgaris</name>
    <name type="common">Common octopus</name>
    <dbReference type="NCBI Taxonomy" id="6645"/>
    <lineage>
        <taxon>Eukaryota</taxon>
        <taxon>Metazoa</taxon>
        <taxon>Spiralia</taxon>
        <taxon>Lophotrochozoa</taxon>
        <taxon>Mollusca</taxon>
        <taxon>Cephalopoda</taxon>
        <taxon>Coleoidea</taxon>
        <taxon>Octopodiformes</taxon>
        <taxon>Octopoda</taxon>
        <taxon>Incirrata</taxon>
        <taxon>Octopodidae</taxon>
        <taxon>Octopus</taxon>
    </lineage>
</organism>
<dbReference type="EMBL" id="OX597827">
    <property type="protein sequence ID" value="CAI9732660.1"/>
    <property type="molecule type" value="Genomic_DNA"/>
</dbReference>
<sequence>MSSDATANLLKEYHRPPQQLQRHWKYKAAAQFHVFMDELDIWSFHHYHLVALHVEISCNVRFPLLPHTTVRLYRTTASGHIWPHCRVSIGYRLVETYSTH</sequence>
<accession>A0AA36BDZ6</accession>
<evidence type="ECO:0000313" key="1">
    <source>
        <dbReference type="EMBL" id="CAI9732660.1"/>
    </source>
</evidence>
<protein>
    <submittedName>
        <fullName evidence="1">Uncharacterized protein</fullName>
    </submittedName>
</protein>
<dbReference type="AlphaFoldDB" id="A0AA36BDZ6"/>
<dbReference type="Proteomes" id="UP001162480">
    <property type="component" value="Chromosome 14"/>
</dbReference>
<name>A0AA36BDZ6_OCTVU</name>